<accession>A0A9P7N9J5</accession>
<keyword evidence="6" id="KW-0804">Transcription</keyword>
<dbReference type="AlphaFoldDB" id="A0A9P7N9J5"/>
<comment type="function">
    <text evidence="8">Involved in the regulation of telomere length, clustering and has a specific role in telomere position effect (TPE).</text>
</comment>
<evidence type="ECO:0000313" key="11">
    <source>
        <dbReference type="EMBL" id="KAG6002501.1"/>
    </source>
</evidence>
<dbReference type="InterPro" id="IPR038104">
    <property type="entry name" value="Rap1_C_sf"/>
</dbReference>
<evidence type="ECO:0000259" key="10">
    <source>
        <dbReference type="PROSITE" id="PS51011"/>
    </source>
</evidence>
<keyword evidence="2 8" id="KW-0158">Chromosome</keyword>
<evidence type="ECO:0000256" key="3">
    <source>
        <dbReference type="ARBA" id="ARBA00022895"/>
    </source>
</evidence>
<evidence type="ECO:0000256" key="9">
    <source>
        <dbReference type="SAM" id="MobiDB-lite"/>
    </source>
</evidence>
<feature type="compositionally biased region" description="Low complexity" evidence="9">
    <location>
        <begin position="467"/>
        <end position="476"/>
    </location>
</feature>
<evidence type="ECO:0000256" key="1">
    <source>
        <dbReference type="ARBA" id="ARBA00010467"/>
    </source>
</evidence>
<dbReference type="InterPro" id="IPR021661">
    <property type="entry name" value="Rap1_C"/>
</dbReference>
<feature type="compositionally biased region" description="Polar residues" evidence="9">
    <location>
        <begin position="580"/>
        <end position="601"/>
    </location>
</feature>
<feature type="compositionally biased region" description="Acidic residues" evidence="9">
    <location>
        <begin position="477"/>
        <end position="498"/>
    </location>
</feature>
<sequence>MADRVMHDDAQNATKGLIFKDMVFWVALRKNGGIVVPLEKDAQVLIADHVRKDAPLDSVSWKYVTDSVAHGFAQLMDRYCIMRPADSETTGRPKLTRSKFTNTEDAALANWVLSHFKDRTGNQIYKEFAETVSILCPAPGSINALRRRTDLYQHPSHPWQSWRNRFVRVLAAYPMQKLNKLAMSAADLAVRSTTRVKQDSKQAVLKPTSRTTEKLPSAASTSSQTTPTPAVQPTSPRRYSTISPPAHVPAAKAVITPVAPAEQIRQHRSLSPHDFSSAQTEELGVETQVNMRDRFYHDLSIFVEESGVPVNPDPELRGRRIELWDLSQAIASQNVPPEEVDWSKVAETLQFDWRQDPSLIDELRGCFEENLANFFEAISSYVPDDEDVQVQGAPETPSNLDSPARVYQSSPPVESIRGKRHVEDDSFSMSESRSKRRCPDRVAEIPATPEERLGISNTWSPTLSKIRQQQQQQEVVLVDDDEEEEANADDGDDGDREEEQTNRSGARVTFGRHALSPTDKEDDEMPAEDPTEMQASSKPSFGTRQSSFNVTPSQQLQFEASNVEPIPLNLGRSRSVGRPPQSNQVEALQQQQQPAVKTNTNSRVVRRSLPASFNTNSQRFTAQKAETRAQQPLRPIRVSPDEEGQSQSIRECVEYYQSLGYSLSIVMESLNRASLRPGWPATLLMERLQKKEKIPSNVEGIWTDRDDKSLRYADSVRARWATATPREKDKAKRELDRLINKHTEEDVDLRRRFFAAQARMG</sequence>
<reference evidence="11" key="1">
    <citation type="journal article" date="2020" name="bioRxiv">
        <title>Whole genome comparisons of ergot fungi reveals the divergence and evolution of species within the genus Claviceps are the result of varying mechanisms driving genome evolution and host range expansion.</title>
        <authorList>
            <person name="Wyka S.A."/>
            <person name="Mondo S.J."/>
            <person name="Liu M."/>
            <person name="Dettman J."/>
            <person name="Nalam V."/>
            <person name="Broders K.D."/>
        </authorList>
    </citation>
    <scope>NUCLEOTIDE SEQUENCE</scope>
    <source>
        <strain evidence="11">CCC 602</strain>
    </source>
</reference>
<evidence type="ECO:0000256" key="4">
    <source>
        <dbReference type="ARBA" id="ARBA00023015"/>
    </source>
</evidence>
<dbReference type="GO" id="GO:0070187">
    <property type="term" value="C:shelterin complex"/>
    <property type="evidence" value="ECO:0007669"/>
    <property type="project" value="TreeGrafter"/>
</dbReference>
<dbReference type="InterPro" id="IPR039595">
    <property type="entry name" value="TE2IP/Rap1"/>
</dbReference>
<keyword evidence="7 8" id="KW-0539">Nucleus</keyword>
<dbReference type="GO" id="GO:0031848">
    <property type="term" value="P:protection from non-homologous end joining at telomere"/>
    <property type="evidence" value="ECO:0007669"/>
    <property type="project" value="TreeGrafter"/>
</dbReference>
<protein>
    <recommendedName>
        <fullName evidence="8">DNA-binding protein RAP1</fullName>
    </recommendedName>
</protein>
<feature type="compositionally biased region" description="Low complexity" evidence="9">
    <location>
        <begin position="216"/>
        <end position="236"/>
    </location>
</feature>
<dbReference type="SUPFAM" id="SSF46689">
    <property type="entry name" value="Homeodomain-like"/>
    <property type="match status" value="1"/>
</dbReference>
<dbReference type="Gene3D" id="1.10.10.60">
    <property type="entry name" value="Homeodomain-like"/>
    <property type="match status" value="1"/>
</dbReference>
<feature type="compositionally biased region" description="Polar residues" evidence="9">
    <location>
        <begin position="533"/>
        <end position="547"/>
    </location>
</feature>
<proteinExistence type="inferred from homology"/>
<feature type="region of interest" description="Disordered" evidence="9">
    <location>
        <begin position="568"/>
        <end position="601"/>
    </location>
</feature>
<dbReference type="CDD" id="cd11655">
    <property type="entry name" value="rap1_myb-like"/>
    <property type="match status" value="1"/>
</dbReference>
<dbReference type="Gene3D" id="1.10.150.60">
    <property type="entry name" value="ARID DNA-binding domain"/>
    <property type="match status" value="1"/>
</dbReference>
<feature type="domain" description="ARID" evidence="10">
    <location>
        <begin position="289"/>
        <end position="379"/>
    </location>
</feature>
<comment type="subunit">
    <text evidence="8">Homodimer.</text>
</comment>
<organism evidence="11 12">
    <name type="scientific">Claviceps pusilla</name>
    <dbReference type="NCBI Taxonomy" id="123648"/>
    <lineage>
        <taxon>Eukaryota</taxon>
        <taxon>Fungi</taxon>
        <taxon>Dikarya</taxon>
        <taxon>Ascomycota</taxon>
        <taxon>Pezizomycotina</taxon>
        <taxon>Sordariomycetes</taxon>
        <taxon>Hypocreomycetidae</taxon>
        <taxon>Hypocreales</taxon>
        <taxon>Clavicipitaceae</taxon>
        <taxon>Claviceps</taxon>
    </lineage>
</organism>
<dbReference type="OrthoDB" id="435460at2759"/>
<comment type="subcellular location">
    <subcellularLocation>
        <location evidence="8">Nucleus</location>
    </subcellularLocation>
    <subcellularLocation>
        <location evidence="8">Chromosome</location>
        <location evidence="8">Telomere</location>
    </subcellularLocation>
</comment>
<keyword evidence="12" id="KW-1185">Reference proteome</keyword>
<evidence type="ECO:0000256" key="7">
    <source>
        <dbReference type="ARBA" id="ARBA00023242"/>
    </source>
</evidence>
<evidence type="ECO:0000313" key="12">
    <source>
        <dbReference type="Proteomes" id="UP000748025"/>
    </source>
</evidence>
<dbReference type="PANTHER" id="PTHR16466">
    <property type="entry name" value="TELOMERE REPEAT-BINDING FACTOR 2-INTERACTING PROTEIN 1"/>
    <property type="match status" value="1"/>
</dbReference>
<evidence type="ECO:0000256" key="5">
    <source>
        <dbReference type="ARBA" id="ARBA00023159"/>
    </source>
</evidence>
<dbReference type="InterPro" id="IPR001606">
    <property type="entry name" value="ARID_dom"/>
</dbReference>
<feature type="region of interest" description="Disordered" evidence="9">
    <location>
        <begin position="389"/>
        <end position="547"/>
    </location>
</feature>
<name>A0A9P7N9J5_9HYPO</name>
<keyword evidence="4" id="KW-0805">Transcription regulation</keyword>
<keyword evidence="5" id="KW-0010">Activator</keyword>
<evidence type="ECO:0000256" key="2">
    <source>
        <dbReference type="ARBA" id="ARBA00022454"/>
    </source>
</evidence>
<feature type="compositionally biased region" description="Polar residues" evidence="9">
    <location>
        <begin position="396"/>
        <end position="412"/>
    </location>
</feature>
<feature type="compositionally biased region" description="Basic and acidic residues" evidence="9">
    <location>
        <begin position="437"/>
        <end position="453"/>
    </location>
</feature>
<dbReference type="Proteomes" id="UP000748025">
    <property type="component" value="Unassembled WGS sequence"/>
</dbReference>
<dbReference type="Pfam" id="PF01388">
    <property type="entry name" value="ARID"/>
    <property type="match status" value="1"/>
</dbReference>
<gene>
    <name evidence="11" type="ORF">E4U43_001106</name>
</gene>
<dbReference type="SUPFAM" id="SSF46774">
    <property type="entry name" value="ARID-like"/>
    <property type="match status" value="1"/>
</dbReference>
<dbReference type="PANTHER" id="PTHR16466:SF6">
    <property type="entry name" value="TELOMERIC REPEAT-BINDING FACTOR 2-INTERACTING PROTEIN 1"/>
    <property type="match status" value="1"/>
</dbReference>
<feature type="region of interest" description="Disordered" evidence="9">
    <location>
        <begin position="192"/>
        <end position="244"/>
    </location>
</feature>
<dbReference type="GO" id="GO:0042162">
    <property type="term" value="F:telomeric DNA binding"/>
    <property type="evidence" value="ECO:0007669"/>
    <property type="project" value="TreeGrafter"/>
</dbReference>
<keyword evidence="3 8" id="KW-0779">Telomere</keyword>
<dbReference type="GO" id="GO:0010833">
    <property type="term" value="P:telomere maintenance via telomere lengthening"/>
    <property type="evidence" value="ECO:0007669"/>
    <property type="project" value="UniProtKB-UniRule"/>
</dbReference>
<dbReference type="Gene3D" id="1.10.10.2170">
    <property type="match status" value="1"/>
</dbReference>
<dbReference type="EMBL" id="SRPW01001342">
    <property type="protein sequence ID" value="KAG6002501.1"/>
    <property type="molecule type" value="Genomic_DNA"/>
</dbReference>
<evidence type="ECO:0000256" key="6">
    <source>
        <dbReference type="ARBA" id="ARBA00023163"/>
    </source>
</evidence>
<dbReference type="InterPro" id="IPR009057">
    <property type="entry name" value="Homeodomain-like_sf"/>
</dbReference>
<feature type="compositionally biased region" description="Polar residues" evidence="9">
    <location>
        <begin position="455"/>
        <end position="466"/>
    </location>
</feature>
<dbReference type="PROSITE" id="PS51011">
    <property type="entry name" value="ARID"/>
    <property type="match status" value="1"/>
</dbReference>
<feature type="compositionally biased region" description="Acidic residues" evidence="9">
    <location>
        <begin position="520"/>
        <end position="531"/>
    </location>
</feature>
<evidence type="ECO:0000256" key="8">
    <source>
        <dbReference type="RuleBase" id="RU367107"/>
    </source>
</evidence>
<dbReference type="InterPro" id="IPR036431">
    <property type="entry name" value="ARID_dom_sf"/>
</dbReference>
<comment type="caution">
    <text evidence="11">The sequence shown here is derived from an EMBL/GenBank/DDBJ whole genome shotgun (WGS) entry which is preliminary data.</text>
</comment>
<dbReference type="Pfam" id="PF11626">
    <property type="entry name" value="Rap1_C"/>
    <property type="match status" value="1"/>
</dbReference>
<comment type="similarity">
    <text evidence="1 8">Belongs to the RAP1 family.</text>
</comment>